<dbReference type="InterPro" id="IPR026377">
    <property type="entry name" value="Cell_surface_SprA"/>
</dbReference>
<evidence type="ECO:0000259" key="1">
    <source>
        <dbReference type="Pfam" id="PF14349"/>
    </source>
</evidence>
<name>A0ABV7YT99_9BACT</name>
<protein>
    <submittedName>
        <fullName evidence="2">Cell surface protein SprA</fullName>
    </submittedName>
</protein>
<sequence>MQNSTKLKFYLILITVLSSGTLFGQIVEEDTLERKKQNTYFLNWKDSYLSRFNYRPLPLLDLNPSKLNTSVLYNSTNGNFSLTEKLDQKIDFKLPQSLTFNEYSSLQNAMIRQSIVRDIERAQDGNSSTSGKRANPLLEKNPIMDRLFGDKVPEFTPNGFVSIDLRAGTQFINNPLTPIALRRQPVFDFDQQIAINFNNLFSGGGNSADDFDKPNPSSNSKVSDLSNILKKAGQAKEKMNILGNFDTKSSFGFENKFKLNFKNEPEDILQKVELGNVSMPVRSQLIPGVQNLFGFKAGLRFGKLDITTVIAQQRSRTESIIINGGNQSRPFEIRCDNYDENRHFFVSHFFRDKYEKALKNLPVVTSGVRITRIEVYVTNRTNNFSSMRNLVGLTDIGENNPFKPEINIPNGSIVAADNRANNLFGKLENNNDFRRIDNTTNTLTSLSLKNGEDFEILRGAKRLTEREFEFQPELGYISLLTPLRNDEILAVAYEYTYQGRAYKVGELTEDYVNRREDEVIMLKLLKSSTIRNRLSNPMWDLMMKNVYTLAQGQISKEGFQLRIVYKDDQTGMDTPNLQEGQNLKNRPLIEALGLDKLNYNNDPLKDGNFDYVSGVTINEKYGKIIFPTLEPFGSSLEKLFEPSETALKQKYVFDELYRKTLMDAQQVTLKNKFFISGSVQFGSSEIALPLGASGSSVRIYAGGSELQQGADYTVDSQMGRIIITNQSILSSGRQIRVDYEKPDLFTSQIRRLFGLRLDYTVGRYLRLGATLMSLRENTPGFITRTSIGNEPVNNTLWGLDVNLKKDFYGLTKALDALPGIQTKEMSSVLLNAEFAQLRPGVNDKRVNGSSMIDDFEFARNINDLSRQPTKWRLGSTPGEELEKIPDLFTNPYKYNYNRAKISVYSVDPSVYLSAGFGSGGNVVPDNIRADAESNIYEKGYQIQDIFPGRSRPVFGQQLPSAILDISYFPQEPGMYNYNGDLNSEGLLKNPKSNFGSVMRGITFDADFDNSNVEYYEFWLLDPFADFVRDGSLNGNKKNITGGKLKIQLGDVSEDVIPDSRYNFENGIKTSSTGNSDPVSTKWGLAPRTQFITDAFDNVESTREKQDVGLDGLSNTDEKTFPHIENYLKEVNSKVTNQAAKDRIFDDPSKDDFKFFLDPIFTNRNASFLERFKDYLGMENNAPSINANQNIANNSTQASTNLADKEDINQDNTINEIEDYFEYEIDLKPNALDIGKGYIVDKVTSGNATWYLHRIPIRKPTRSYPAGKQGFKSIRFVRLVTTEWEQPVVLRFASMQLVSNQYRVYENSLSDTSPVEIPETDNTVIFKTASVNIEENGCSENGDCNVKDGSTAYVVPPGFIRDRDRTSQAVMQFNEQSLSLSVENLKGGQSRAVFKNTKLDLNMYKRLKMFIHAQNKFNEDKVASVFLRIGTDLKNNYYEIEIPNLKTTTNGSSDPFTVWPKENELDIPFEVLRNVKLERNRTSFPLTQKYGGDKLIDIIGTASGTGTTSINDEEVITRQYKISVIGNPDLSNVLTMMMGVKNNDTINKNIGRDFTVWMDEMRAFKFDEEAGEAGILSADIKLADVATVMINGSFKNYGFGGVQDRISSRSREVSQGFGIASNILIDKFFPMKWGLSIPLFVNYDHQKITPTFNPLDPDIKLADALANKGLFQQNLTKEIVEEDAVTKGFNFTNVRKMRTKVGGKTHFYDIENFTFSYSQNQTTRRNVVIQEYLQTQNRASLGYQYQPKGFTWEPFKNSKKLSKPTTRWIKDFNLSPVPTLLAFRTDYDRSYIKTQYRNSDLGISDISPNVIKYFLGNRAYDAQWNLTKAVVFTYNAQMSSIQDDINEITNEEIRFIDGLTTLGRAKNYKQKMQATYRLPFDKFFLLDWIKADARFNNNYGYTAGSFQIKDENGAAFGNMLENGRETSIAGQVDLVRLYNKLKFLRFANSPNPPVQRFTRAPGVEDEIKLQSTSVTKTLTRVLMTVRGINFNYSLFETTLLPGFLPSPTFFGLDSKNGFAPGLEFVMGSQNRNIHKQAAQRNWLSESIIQNNPFTQTRGVKFDFGTSLEPFKGFRMQIKGHLSRGDSYQEMYRPETVGGAFTTLNPVRNGNFSMSFWSFKTGFKKMSNDSLTLYQYDIFDNMVANRQKVLDRLNKLNQTPEGQLLGKYDLNSQDVLIPAFFSAYSGQSLDKIFEKSAKRGSNTFNPFLAFPMPNWRIDYQGLEKLPVFKRLFNSITLSHQYFSTYSVGNFTSSLEYGSQVLNLLIRDYPLGNKTVQNYGTIPYLGSTSLFAPTFIMSTISMEEKFSPLLGMQFTTKRNFTGSFNWNKERRAALNLSNAMVAEYNSNDYVFGVGYKKNNVKLPLRKKDGNFIVLKNDLNFRLDFTSRDIKALQRRLDGDVVPIQGNYNLQIRPQVQYQINKRINMGMYWEKMVNSPFTSLSFERSSAIFGVNAKFNLSD</sequence>
<accession>A0ABV7YT99</accession>
<dbReference type="RefSeq" id="WP_379836084.1">
    <property type="nucleotide sequence ID" value="NZ_JBHRYQ010000001.1"/>
</dbReference>
<dbReference type="Proteomes" id="UP001595616">
    <property type="component" value="Unassembled WGS sequence"/>
</dbReference>
<proteinExistence type="predicted"/>
<dbReference type="NCBIfam" id="TIGR04189">
    <property type="entry name" value="surface_SprA"/>
    <property type="match status" value="1"/>
</dbReference>
<dbReference type="InterPro" id="IPR025684">
    <property type="entry name" value="SprA_N_dom"/>
</dbReference>
<feature type="domain" description="Gliding motility protein SprA N-terminal" evidence="1">
    <location>
        <begin position="1126"/>
        <end position="1664"/>
    </location>
</feature>
<organism evidence="2 3">
    <name type="scientific">Lacihabitans lacunae</name>
    <dbReference type="NCBI Taxonomy" id="1028214"/>
    <lineage>
        <taxon>Bacteria</taxon>
        <taxon>Pseudomonadati</taxon>
        <taxon>Bacteroidota</taxon>
        <taxon>Cytophagia</taxon>
        <taxon>Cytophagales</taxon>
        <taxon>Leadbetterellaceae</taxon>
        <taxon>Lacihabitans</taxon>
    </lineage>
</organism>
<dbReference type="Pfam" id="PF14349">
    <property type="entry name" value="SprA_N"/>
    <property type="match status" value="2"/>
</dbReference>
<gene>
    <name evidence="2" type="primary">sprA</name>
    <name evidence="2" type="ORF">ACFOOI_05915</name>
</gene>
<feature type="domain" description="Gliding motility protein SprA N-terminal" evidence="1">
    <location>
        <begin position="240"/>
        <end position="386"/>
    </location>
</feature>
<evidence type="ECO:0000313" key="2">
    <source>
        <dbReference type="EMBL" id="MFC3810181.1"/>
    </source>
</evidence>
<reference evidence="3" key="1">
    <citation type="journal article" date="2019" name="Int. J. Syst. Evol. Microbiol.">
        <title>The Global Catalogue of Microorganisms (GCM) 10K type strain sequencing project: providing services to taxonomists for standard genome sequencing and annotation.</title>
        <authorList>
            <consortium name="The Broad Institute Genomics Platform"/>
            <consortium name="The Broad Institute Genome Sequencing Center for Infectious Disease"/>
            <person name="Wu L."/>
            <person name="Ma J."/>
        </authorList>
    </citation>
    <scope>NUCLEOTIDE SEQUENCE [LARGE SCALE GENOMIC DNA]</scope>
    <source>
        <strain evidence="3">CECT 7956</strain>
    </source>
</reference>
<comment type="caution">
    <text evidence="2">The sequence shown here is derived from an EMBL/GenBank/DDBJ whole genome shotgun (WGS) entry which is preliminary data.</text>
</comment>
<keyword evidence="3" id="KW-1185">Reference proteome</keyword>
<evidence type="ECO:0000313" key="3">
    <source>
        <dbReference type="Proteomes" id="UP001595616"/>
    </source>
</evidence>
<dbReference type="EMBL" id="JBHRYQ010000001">
    <property type="protein sequence ID" value="MFC3810181.1"/>
    <property type="molecule type" value="Genomic_DNA"/>
</dbReference>